<dbReference type="CDD" id="cd01335">
    <property type="entry name" value="Radical_SAM"/>
    <property type="match status" value="1"/>
</dbReference>
<dbReference type="InterPro" id="IPR020612">
    <property type="entry name" value="Methylthiotransferase_CS"/>
</dbReference>
<dbReference type="Pfam" id="PF00919">
    <property type="entry name" value="UPF0004"/>
    <property type="match status" value="1"/>
</dbReference>
<evidence type="ECO:0000256" key="3">
    <source>
        <dbReference type="ARBA" id="ARBA00022490"/>
    </source>
</evidence>
<feature type="compositionally biased region" description="Basic residues" evidence="8">
    <location>
        <begin position="138"/>
        <end position="154"/>
    </location>
</feature>
<comment type="cofactor">
    <cofactor evidence="1">
        <name>[4Fe-4S] cluster</name>
        <dbReference type="ChEBI" id="CHEBI:49883"/>
    </cofactor>
</comment>
<dbReference type="Gene3D" id="3.80.30.20">
    <property type="entry name" value="tm_1862 like domain"/>
    <property type="match status" value="1"/>
</dbReference>
<dbReference type="GO" id="GO:0005829">
    <property type="term" value="C:cytosol"/>
    <property type="evidence" value="ECO:0007669"/>
    <property type="project" value="TreeGrafter"/>
</dbReference>
<gene>
    <name evidence="11" type="ORF">OAUR00152_LOCUS39430</name>
</gene>
<organism evidence="11">
    <name type="scientific">Odontella aurita</name>
    <dbReference type="NCBI Taxonomy" id="265563"/>
    <lineage>
        <taxon>Eukaryota</taxon>
        <taxon>Sar</taxon>
        <taxon>Stramenopiles</taxon>
        <taxon>Ochrophyta</taxon>
        <taxon>Bacillariophyta</taxon>
        <taxon>Mediophyceae</taxon>
        <taxon>Biddulphiophycidae</taxon>
        <taxon>Eupodiscales</taxon>
        <taxon>Odontellaceae</taxon>
        <taxon>Odontella</taxon>
    </lineage>
</organism>
<keyword evidence="6" id="KW-0408">Iron</keyword>
<dbReference type="InterPro" id="IPR023404">
    <property type="entry name" value="rSAM_horseshoe"/>
</dbReference>
<keyword evidence="7" id="KW-0411">Iron-sulfur</keyword>
<dbReference type="SFLD" id="SFLDG01082">
    <property type="entry name" value="B12-binding_domain_containing"/>
    <property type="match status" value="1"/>
</dbReference>
<sequence length="640" mass="70780">MPPHPPPPIIHLALQRCSSLSSLRTAATKEAARGRRCLAASESSDRVARALSSFPASAADDTTGSSRSLHLAAHVLPSRHPSLFERSLLPCRRGDIQPDGASGISTSAISAQQRRWAHSRSAVRMPLRKAAKSTSPASRRRRPPSARPPSRRQRSLALRRSSTNLVHFRSLGCPRNWVDTEHMLGLVLEQSGFSATDDPTAADYTVINTCGFLKAARDESRGEIEDVLANKKEGSKLIVTGCMINIRREEIMREYPEIDAVLGSGAVDKILEAIDECDRKDGDDDGGEEGGEPSETEGAACLEKEEEGDSSSERGPRGRPLPEPRSYLANGDVPRRVATPSHYAYLKIAEGCMKRCSFCVIPKIKGPLKSKPVEQVVDEFKVLLDGGAREIVLIAQDLGDYGKDLRLPRGSGGGGDAGKPLVRGGEVKLARLLRAMLDSTDDPNVWIRLMYLYPDEITDELITVLKSDDRVCRYLDMPIQHINDDVLKAMKRRTTGHDIRRTVARLRAELPGVHVRTSLMVGFPGETEEQFEELLQFVREAQLENVGVFEYSDEDGARSANLLEKVPEDVKSERYVRLMEVQLEAVRRRNVRRASDGEVMEVVLEGRQMVEDGQADRTGAAARQVLVGRYYRQYLDVDST</sequence>
<dbReference type="Pfam" id="PF04055">
    <property type="entry name" value="Radical_SAM"/>
    <property type="match status" value="1"/>
</dbReference>
<dbReference type="NCBIfam" id="TIGR01125">
    <property type="entry name" value="30S ribosomal protein S12 methylthiotransferase RimO"/>
    <property type="match status" value="1"/>
</dbReference>
<feature type="compositionally biased region" description="Low complexity" evidence="8">
    <location>
        <begin position="100"/>
        <end position="111"/>
    </location>
</feature>
<evidence type="ECO:0000259" key="10">
    <source>
        <dbReference type="PROSITE" id="PS51918"/>
    </source>
</evidence>
<dbReference type="InterPro" id="IPR007197">
    <property type="entry name" value="rSAM"/>
</dbReference>
<dbReference type="GO" id="GO:0006400">
    <property type="term" value="P:tRNA modification"/>
    <property type="evidence" value="ECO:0007669"/>
    <property type="project" value="InterPro"/>
</dbReference>
<dbReference type="PROSITE" id="PS51918">
    <property type="entry name" value="RADICAL_SAM"/>
    <property type="match status" value="1"/>
</dbReference>
<evidence type="ECO:0000259" key="9">
    <source>
        <dbReference type="PROSITE" id="PS51449"/>
    </source>
</evidence>
<dbReference type="SUPFAM" id="SSF102114">
    <property type="entry name" value="Radical SAM enzymes"/>
    <property type="match status" value="1"/>
</dbReference>
<evidence type="ECO:0000256" key="1">
    <source>
        <dbReference type="ARBA" id="ARBA00001966"/>
    </source>
</evidence>
<keyword evidence="2" id="KW-0004">4Fe-4S</keyword>
<dbReference type="AlphaFoldDB" id="A0A7S4K531"/>
<dbReference type="GO" id="GO:0035599">
    <property type="term" value="F:aspartic acid methylthiotransferase activity"/>
    <property type="evidence" value="ECO:0007669"/>
    <property type="project" value="TreeGrafter"/>
</dbReference>
<dbReference type="SMART" id="SM00729">
    <property type="entry name" value="Elp3"/>
    <property type="match status" value="1"/>
</dbReference>
<dbReference type="NCBIfam" id="TIGR00089">
    <property type="entry name" value="MiaB/RimO family radical SAM methylthiotransferase"/>
    <property type="match status" value="1"/>
</dbReference>
<dbReference type="GO" id="GO:0046872">
    <property type="term" value="F:metal ion binding"/>
    <property type="evidence" value="ECO:0007669"/>
    <property type="project" value="UniProtKB-KW"/>
</dbReference>
<dbReference type="HAMAP" id="MF_01865">
    <property type="entry name" value="MTTase_RimO"/>
    <property type="match status" value="1"/>
</dbReference>
<feature type="region of interest" description="Disordered" evidence="8">
    <location>
        <begin position="277"/>
        <end position="333"/>
    </location>
</feature>
<dbReference type="PANTHER" id="PTHR43837">
    <property type="entry name" value="RIBOSOMAL PROTEIN S12 METHYLTHIOTRANSFERASE RIMO"/>
    <property type="match status" value="1"/>
</dbReference>
<dbReference type="InterPro" id="IPR005839">
    <property type="entry name" value="Methylthiotransferase"/>
</dbReference>
<name>A0A7S4K531_9STRA</name>
<proteinExistence type="inferred from homology"/>
<dbReference type="InterPro" id="IPR013848">
    <property type="entry name" value="Methylthiotransferase_N"/>
</dbReference>
<evidence type="ECO:0000256" key="8">
    <source>
        <dbReference type="SAM" id="MobiDB-lite"/>
    </source>
</evidence>
<evidence type="ECO:0000256" key="2">
    <source>
        <dbReference type="ARBA" id="ARBA00022485"/>
    </source>
</evidence>
<keyword evidence="3" id="KW-0963">Cytoplasm</keyword>
<dbReference type="PANTHER" id="PTHR43837:SF1">
    <property type="entry name" value="RIBOSOMAL PROTEIN US12 METHYLTHIOTRANSFERASE RIMO"/>
    <property type="match status" value="1"/>
</dbReference>
<evidence type="ECO:0000256" key="7">
    <source>
        <dbReference type="ARBA" id="ARBA00023014"/>
    </source>
</evidence>
<evidence type="ECO:0000256" key="4">
    <source>
        <dbReference type="ARBA" id="ARBA00022691"/>
    </source>
</evidence>
<evidence type="ECO:0000313" key="11">
    <source>
        <dbReference type="EMBL" id="CAE2284258.1"/>
    </source>
</evidence>
<feature type="domain" description="Radical SAM core" evidence="10">
    <location>
        <begin position="338"/>
        <end position="588"/>
    </location>
</feature>
<feature type="domain" description="MTTase N-terminal" evidence="9">
    <location>
        <begin position="164"/>
        <end position="279"/>
    </location>
</feature>
<protein>
    <submittedName>
        <fullName evidence="11">Uncharacterized protein</fullName>
    </submittedName>
</protein>
<reference evidence="11" key="1">
    <citation type="submission" date="2021-01" db="EMBL/GenBank/DDBJ databases">
        <authorList>
            <person name="Corre E."/>
            <person name="Pelletier E."/>
            <person name="Niang G."/>
            <person name="Scheremetjew M."/>
            <person name="Finn R."/>
            <person name="Kale V."/>
            <person name="Holt S."/>
            <person name="Cochrane G."/>
            <person name="Meng A."/>
            <person name="Brown T."/>
            <person name="Cohen L."/>
        </authorList>
    </citation>
    <scope>NUCLEOTIDE SEQUENCE</scope>
    <source>
        <strain evidence="11">Isolate 1302-5</strain>
    </source>
</reference>
<evidence type="ECO:0000256" key="6">
    <source>
        <dbReference type="ARBA" id="ARBA00023004"/>
    </source>
</evidence>
<dbReference type="EMBL" id="HBKQ01057724">
    <property type="protein sequence ID" value="CAE2284258.1"/>
    <property type="molecule type" value="Transcribed_RNA"/>
</dbReference>
<dbReference type="Gene3D" id="3.40.50.12160">
    <property type="entry name" value="Methylthiotransferase, N-terminal domain"/>
    <property type="match status" value="1"/>
</dbReference>
<keyword evidence="5" id="KW-0479">Metal-binding</keyword>
<dbReference type="PROSITE" id="PS51449">
    <property type="entry name" value="MTTASE_N"/>
    <property type="match status" value="1"/>
</dbReference>
<dbReference type="SFLD" id="SFLDS00029">
    <property type="entry name" value="Radical_SAM"/>
    <property type="match status" value="1"/>
</dbReference>
<evidence type="ECO:0000256" key="5">
    <source>
        <dbReference type="ARBA" id="ARBA00022723"/>
    </source>
</evidence>
<dbReference type="InterPro" id="IPR005840">
    <property type="entry name" value="Ribosomal_uS12_MeSTrfase_RimO"/>
</dbReference>
<accession>A0A7S4K531</accession>
<dbReference type="GO" id="GO:0051539">
    <property type="term" value="F:4 iron, 4 sulfur cluster binding"/>
    <property type="evidence" value="ECO:0007669"/>
    <property type="project" value="UniProtKB-KW"/>
</dbReference>
<dbReference type="InterPro" id="IPR038135">
    <property type="entry name" value="Methylthiotransferase_N_sf"/>
</dbReference>
<feature type="compositionally biased region" description="Basic and acidic residues" evidence="8">
    <location>
        <begin position="311"/>
        <end position="322"/>
    </location>
</feature>
<feature type="compositionally biased region" description="Acidic residues" evidence="8">
    <location>
        <begin position="283"/>
        <end position="295"/>
    </location>
</feature>
<dbReference type="InterPro" id="IPR058240">
    <property type="entry name" value="rSAM_sf"/>
</dbReference>
<feature type="region of interest" description="Disordered" evidence="8">
    <location>
        <begin position="99"/>
        <end position="159"/>
    </location>
</feature>
<dbReference type="PROSITE" id="PS01278">
    <property type="entry name" value="MTTASE_RADICAL"/>
    <property type="match status" value="1"/>
</dbReference>
<keyword evidence="4" id="KW-0949">S-adenosyl-L-methionine</keyword>
<dbReference type="InterPro" id="IPR006638">
    <property type="entry name" value="Elp3/MiaA/NifB-like_rSAM"/>
</dbReference>
<dbReference type="FunFam" id="3.80.30.20:FF:000001">
    <property type="entry name" value="tRNA-2-methylthio-N(6)-dimethylallyladenosine synthase 2"/>
    <property type="match status" value="1"/>
</dbReference>
<dbReference type="SFLD" id="SFLDG01061">
    <property type="entry name" value="methylthiotransferase"/>
    <property type="match status" value="1"/>
</dbReference>